<proteinExistence type="predicted"/>
<evidence type="ECO:0000256" key="1">
    <source>
        <dbReference type="SAM" id="MobiDB-lite"/>
    </source>
</evidence>
<keyword evidence="3" id="KW-1185">Reference proteome</keyword>
<sequence>MIARPPNDERLSVSLSTMTRRVDGGRKRNPRRIAIGAPSRYGRRCEARTTQRRDRCAPVPSAPAYLEETREEARARRGGRVVVSPPPPALLCTSPRDAPKRRSRRAPTRSGGTTAVFKDRAGGTRFAKWRAANPAASLEDDPQPDVVQERRSVSRTAMCVRIVDVRVSCSSHYDAHLAAFFIDPRAE</sequence>
<accession>A0AAN7USC5</accession>
<feature type="compositionally biased region" description="Basic and acidic residues" evidence="1">
    <location>
        <begin position="43"/>
        <end position="56"/>
    </location>
</feature>
<gene>
    <name evidence="2" type="ORF">RI129_000122</name>
</gene>
<dbReference type="EMBL" id="JAVRBK010000025">
    <property type="protein sequence ID" value="KAK5637870.1"/>
    <property type="molecule type" value="Genomic_DNA"/>
</dbReference>
<evidence type="ECO:0000313" key="3">
    <source>
        <dbReference type="Proteomes" id="UP001329430"/>
    </source>
</evidence>
<dbReference type="AlphaFoldDB" id="A0AAN7USC5"/>
<evidence type="ECO:0000313" key="2">
    <source>
        <dbReference type="EMBL" id="KAK5637870.1"/>
    </source>
</evidence>
<protein>
    <submittedName>
        <fullName evidence="2">Uncharacterized protein</fullName>
    </submittedName>
</protein>
<feature type="region of interest" description="Disordered" evidence="1">
    <location>
        <begin position="1"/>
        <end position="116"/>
    </location>
</feature>
<organism evidence="2 3">
    <name type="scientific">Pyrocoelia pectoralis</name>
    <dbReference type="NCBI Taxonomy" id="417401"/>
    <lineage>
        <taxon>Eukaryota</taxon>
        <taxon>Metazoa</taxon>
        <taxon>Ecdysozoa</taxon>
        <taxon>Arthropoda</taxon>
        <taxon>Hexapoda</taxon>
        <taxon>Insecta</taxon>
        <taxon>Pterygota</taxon>
        <taxon>Neoptera</taxon>
        <taxon>Endopterygota</taxon>
        <taxon>Coleoptera</taxon>
        <taxon>Polyphaga</taxon>
        <taxon>Elateriformia</taxon>
        <taxon>Elateroidea</taxon>
        <taxon>Lampyridae</taxon>
        <taxon>Lampyrinae</taxon>
        <taxon>Pyrocoelia</taxon>
    </lineage>
</organism>
<name>A0AAN7USC5_9COLE</name>
<reference evidence="2 3" key="1">
    <citation type="journal article" date="2024" name="Insects">
        <title>An Improved Chromosome-Level Genome Assembly of the Firefly Pyrocoelia pectoralis.</title>
        <authorList>
            <person name="Fu X."/>
            <person name="Meyer-Rochow V.B."/>
            <person name="Ballantyne L."/>
            <person name="Zhu X."/>
        </authorList>
    </citation>
    <scope>NUCLEOTIDE SEQUENCE [LARGE SCALE GENOMIC DNA]</scope>
    <source>
        <strain evidence="2">XCY_ONT2</strain>
    </source>
</reference>
<feature type="compositionally biased region" description="Basic and acidic residues" evidence="1">
    <location>
        <begin position="1"/>
        <end position="11"/>
    </location>
</feature>
<dbReference type="Proteomes" id="UP001329430">
    <property type="component" value="Unassembled WGS sequence"/>
</dbReference>
<comment type="caution">
    <text evidence="2">The sequence shown here is derived from an EMBL/GenBank/DDBJ whole genome shotgun (WGS) entry which is preliminary data.</text>
</comment>